<protein>
    <submittedName>
        <fullName evidence="3">Universal stress protein</fullName>
    </submittedName>
</protein>
<dbReference type="Pfam" id="PF00582">
    <property type="entry name" value="Usp"/>
    <property type="match status" value="2"/>
</dbReference>
<dbReference type="InterPro" id="IPR014729">
    <property type="entry name" value="Rossmann-like_a/b/a_fold"/>
</dbReference>
<sequence length="299" mass="31929">MSTIGTTTRPTGAVVVGIAASNTTSAIRWAVEEARTRQLPLHLVHAFGTPGAILTNQTHGRVFEQAEHALEQAVAHARGLAQGAVQVSGELDGENEPVDALVDLSDKAALVVLQHRMLGPVHRAFSGSLVNAVAARAHGPVVSVAENWRPRDLRGVVTVAVQDPDDALALLCAAGDEAGARGAAVHLLHAWWLNSGYDLVVVDEAYRKERAGEVRQWLNPILREFARLQPGTEVTEEIRHAPPLEAILDAAAMCDVLVIGRRRHVLPQGSHLGPVSRAVLDHTDTPVVVIGKSSHERSS</sequence>
<keyword evidence="4" id="KW-1185">Reference proteome</keyword>
<evidence type="ECO:0000259" key="2">
    <source>
        <dbReference type="Pfam" id="PF00582"/>
    </source>
</evidence>
<dbReference type="Proteomes" id="UP001500575">
    <property type="component" value="Unassembled WGS sequence"/>
</dbReference>
<reference evidence="4" key="1">
    <citation type="journal article" date="2019" name="Int. J. Syst. Evol. Microbiol.">
        <title>The Global Catalogue of Microorganisms (GCM) 10K type strain sequencing project: providing services to taxonomists for standard genome sequencing and annotation.</title>
        <authorList>
            <consortium name="The Broad Institute Genomics Platform"/>
            <consortium name="The Broad Institute Genome Sequencing Center for Infectious Disease"/>
            <person name="Wu L."/>
            <person name="Ma J."/>
        </authorList>
    </citation>
    <scope>NUCLEOTIDE SEQUENCE [LARGE SCALE GENOMIC DNA]</scope>
    <source>
        <strain evidence="4">JCM 16021</strain>
    </source>
</reference>
<dbReference type="PANTHER" id="PTHR46268">
    <property type="entry name" value="STRESS RESPONSE PROTEIN NHAX"/>
    <property type="match status" value="1"/>
</dbReference>
<feature type="domain" description="UspA" evidence="2">
    <location>
        <begin position="157"/>
        <end position="290"/>
    </location>
</feature>
<dbReference type="RefSeq" id="WP_344303178.1">
    <property type="nucleotide sequence ID" value="NZ_BAAAQQ010000007.1"/>
</dbReference>
<name>A0ABP5JRP0_9ACTN</name>
<dbReference type="Gene3D" id="3.40.50.620">
    <property type="entry name" value="HUPs"/>
    <property type="match status" value="2"/>
</dbReference>
<dbReference type="InterPro" id="IPR006016">
    <property type="entry name" value="UspA"/>
</dbReference>
<gene>
    <name evidence="3" type="ORF">GCM10009843_16220</name>
</gene>
<comment type="similarity">
    <text evidence="1">Belongs to the universal stress protein A family.</text>
</comment>
<dbReference type="SUPFAM" id="SSF52402">
    <property type="entry name" value="Adenine nucleotide alpha hydrolases-like"/>
    <property type="match status" value="2"/>
</dbReference>
<dbReference type="PANTHER" id="PTHR46268:SF6">
    <property type="entry name" value="UNIVERSAL STRESS PROTEIN UP12"/>
    <property type="match status" value="1"/>
</dbReference>
<dbReference type="CDD" id="cd00293">
    <property type="entry name" value="USP-like"/>
    <property type="match status" value="1"/>
</dbReference>
<evidence type="ECO:0000313" key="4">
    <source>
        <dbReference type="Proteomes" id="UP001500575"/>
    </source>
</evidence>
<evidence type="ECO:0000313" key="3">
    <source>
        <dbReference type="EMBL" id="GAA2121726.1"/>
    </source>
</evidence>
<organism evidence="3 4">
    <name type="scientific">Nocardioides bigeumensis</name>
    <dbReference type="NCBI Taxonomy" id="433657"/>
    <lineage>
        <taxon>Bacteria</taxon>
        <taxon>Bacillati</taxon>
        <taxon>Actinomycetota</taxon>
        <taxon>Actinomycetes</taxon>
        <taxon>Propionibacteriales</taxon>
        <taxon>Nocardioidaceae</taxon>
        <taxon>Nocardioides</taxon>
    </lineage>
</organism>
<feature type="domain" description="UspA" evidence="2">
    <location>
        <begin position="14"/>
        <end position="143"/>
    </location>
</feature>
<evidence type="ECO:0000256" key="1">
    <source>
        <dbReference type="ARBA" id="ARBA00008791"/>
    </source>
</evidence>
<comment type="caution">
    <text evidence="3">The sequence shown here is derived from an EMBL/GenBank/DDBJ whole genome shotgun (WGS) entry which is preliminary data.</text>
</comment>
<accession>A0ABP5JRP0</accession>
<proteinExistence type="inferred from homology"/>
<dbReference type="EMBL" id="BAAAQQ010000007">
    <property type="protein sequence ID" value="GAA2121726.1"/>
    <property type="molecule type" value="Genomic_DNA"/>
</dbReference>